<dbReference type="OrthoDB" id="5343383at2759"/>
<organism evidence="1 2">
    <name type="scientific">Purpureocillium lilacinum</name>
    <name type="common">Paecilomyces lilacinus</name>
    <dbReference type="NCBI Taxonomy" id="33203"/>
    <lineage>
        <taxon>Eukaryota</taxon>
        <taxon>Fungi</taxon>
        <taxon>Dikarya</taxon>
        <taxon>Ascomycota</taxon>
        <taxon>Pezizomycotina</taxon>
        <taxon>Sordariomycetes</taxon>
        <taxon>Hypocreomycetidae</taxon>
        <taxon>Hypocreales</taxon>
        <taxon>Ophiocordycipitaceae</taxon>
        <taxon>Purpureocillium</taxon>
    </lineage>
</organism>
<dbReference type="AlphaFoldDB" id="A0A179GBZ6"/>
<protein>
    <submittedName>
        <fullName evidence="1">Uncharacterized protein</fullName>
    </submittedName>
</protein>
<dbReference type="OMA" id="PENEVEW"/>
<reference evidence="1 2" key="1">
    <citation type="submission" date="2016-02" db="EMBL/GenBank/DDBJ databases">
        <title>Biosynthesis of antibiotic leucinostatins and their inhibition on Phytophthora in bio-control Purpureocillium lilacinum.</title>
        <authorList>
            <person name="Wang G."/>
            <person name="Liu Z."/>
            <person name="Lin R."/>
            <person name="Li E."/>
            <person name="Mao Z."/>
            <person name="Ling J."/>
            <person name="Yin W."/>
            <person name="Xie B."/>
        </authorList>
    </citation>
    <scope>NUCLEOTIDE SEQUENCE [LARGE SCALE GENOMIC DNA]</scope>
    <source>
        <strain evidence="1">PLFJ-1</strain>
    </source>
</reference>
<proteinExistence type="predicted"/>
<comment type="caution">
    <text evidence="1">The sequence shown here is derived from an EMBL/GenBank/DDBJ whole genome shotgun (WGS) entry which is preliminary data.</text>
</comment>
<evidence type="ECO:0000313" key="2">
    <source>
        <dbReference type="Proteomes" id="UP000078340"/>
    </source>
</evidence>
<dbReference type="EMBL" id="LSBI01000017">
    <property type="protein sequence ID" value="OAQ75058.1"/>
    <property type="molecule type" value="Genomic_DNA"/>
</dbReference>
<gene>
    <name evidence="1" type="ORF">VFPFJ_10896</name>
</gene>
<evidence type="ECO:0000313" key="1">
    <source>
        <dbReference type="EMBL" id="OAQ75058.1"/>
    </source>
</evidence>
<accession>A0A179GBZ6</accession>
<name>A0A179GBZ6_PURLI</name>
<dbReference type="Proteomes" id="UP000078340">
    <property type="component" value="Unassembled WGS sequence"/>
</dbReference>
<sequence>MPWLRDVKYSQGECIALIHDYYNFLIKMYADESAFIWPPPDGWPTITAASLRGLGKSNDVIELLRHIPYRRVNTEIQSAPYSTFLDWTWVGKCGVQQGDEDWKVDAEGIANYQNVPSTVVGLTEELGVVYGVGCQGELQEDTAREQILDNPEDYAAEGEVDWRSDGACWSIPDCFEVLKTIIGNFTLFR</sequence>